<evidence type="ECO:0000313" key="2">
    <source>
        <dbReference type="Proteomes" id="UP000269208"/>
    </source>
</evidence>
<organism evidence="1 2">
    <name type="scientific">Salmonella enterica I</name>
    <dbReference type="NCBI Taxonomy" id="59201"/>
    <lineage>
        <taxon>Bacteria</taxon>
        <taxon>Pseudomonadati</taxon>
        <taxon>Pseudomonadota</taxon>
        <taxon>Gammaproteobacteria</taxon>
        <taxon>Enterobacterales</taxon>
        <taxon>Enterobacteriaceae</taxon>
        <taxon>Salmonella</taxon>
    </lineage>
</organism>
<proteinExistence type="predicted"/>
<dbReference type="AlphaFoldDB" id="A0A447TY26"/>
<evidence type="ECO:0000313" key="1">
    <source>
        <dbReference type="EMBL" id="VEB55948.1"/>
    </source>
</evidence>
<accession>A0A447TY26</accession>
<dbReference type="EMBL" id="LR134190">
    <property type="protein sequence ID" value="VEB55948.1"/>
    <property type="molecule type" value="Genomic_DNA"/>
</dbReference>
<protein>
    <submittedName>
        <fullName evidence="1">Intimin</fullName>
    </submittedName>
</protein>
<sequence>MVTKLVDDAMTPVLYDSNDKKVTLAQTPCTTETPCVFIASP</sequence>
<reference evidence="1 2" key="1">
    <citation type="submission" date="2018-12" db="EMBL/GenBank/DDBJ databases">
        <authorList>
            <consortium name="Pathogen Informatics"/>
        </authorList>
    </citation>
    <scope>NUCLEOTIDE SEQUENCE [LARGE SCALE GENOMIC DNA]</scope>
    <source>
        <strain evidence="1 2">NCTC6754</strain>
    </source>
</reference>
<name>A0A447TY26_SALET</name>
<dbReference type="Proteomes" id="UP000269208">
    <property type="component" value="Chromosome"/>
</dbReference>
<gene>
    <name evidence="1" type="ORF">NCTC6754_04106</name>
</gene>